<sequence>MLAGSLLGLSSVQAPGEGERVFDPGLLGGGVEAALTLFIFLGQRRLPPLSAGGRPPLWLDVSALQRSPGPVMFEEADVYFHKEQRTL</sequence>
<organism evidence="1 2">
    <name type="scientific">Alligator mississippiensis</name>
    <name type="common">American alligator</name>
    <dbReference type="NCBI Taxonomy" id="8496"/>
    <lineage>
        <taxon>Eukaryota</taxon>
        <taxon>Metazoa</taxon>
        <taxon>Chordata</taxon>
        <taxon>Craniata</taxon>
        <taxon>Vertebrata</taxon>
        <taxon>Euteleostomi</taxon>
        <taxon>Archelosauria</taxon>
        <taxon>Archosauria</taxon>
        <taxon>Crocodylia</taxon>
        <taxon>Alligatoridae</taxon>
        <taxon>Alligatorinae</taxon>
        <taxon>Alligator</taxon>
    </lineage>
</organism>
<evidence type="ECO:0000313" key="2">
    <source>
        <dbReference type="Proteomes" id="UP000050525"/>
    </source>
</evidence>
<evidence type="ECO:0000313" key="1">
    <source>
        <dbReference type="EMBL" id="KYO28226.1"/>
    </source>
</evidence>
<dbReference type="Proteomes" id="UP000050525">
    <property type="component" value="Unassembled WGS sequence"/>
</dbReference>
<accession>A0A151MUN6</accession>
<name>A0A151MUN6_ALLMI</name>
<dbReference type="EMBL" id="AKHW03004973">
    <property type="protein sequence ID" value="KYO28226.1"/>
    <property type="molecule type" value="Genomic_DNA"/>
</dbReference>
<protein>
    <submittedName>
        <fullName evidence="1">Uncharacterized protein</fullName>
    </submittedName>
</protein>
<keyword evidence="2" id="KW-1185">Reference proteome</keyword>
<comment type="caution">
    <text evidence="1">The sequence shown here is derived from an EMBL/GenBank/DDBJ whole genome shotgun (WGS) entry which is preliminary data.</text>
</comment>
<reference evidence="1 2" key="1">
    <citation type="journal article" date="2012" name="Genome Biol.">
        <title>Sequencing three crocodilian genomes to illuminate the evolution of archosaurs and amniotes.</title>
        <authorList>
            <person name="St John J.A."/>
            <person name="Braun E.L."/>
            <person name="Isberg S.R."/>
            <person name="Miles L.G."/>
            <person name="Chong A.Y."/>
            <person name="Gongora J."/>
            <person name="Dalzell P."/>
            <person name="Moran C."/>
            <person name="Bed'hom B."/>
            <person name="Abzhanov A."/>
            <person name="Burgess S.C."/>
            <person name="Cooksey A.M."/>
            <person name="Castoe T.A."/>
            <person name="Crawford N.G."/>
            <person name="Densmore L.D."/>
            <person name="Drew J.C."/>
            <person name="Edwards S.V."/>
            <person name="Faircloth B.C."/>
            <person name="Fujita M.K."/>
            <person name="Greenwold M.J."/>
            <person name="Hoffmann F.G."/>
            <person name="Howard J.M."/>
            <person name="Iguchi T."/>
            <person name="Janes D.E."/>
            <person name="Khan S.Y."/>
            <person name="Kohno S."/>
            <person name="de Koning A.J."/>
            <person name="Lance S.L."/>
            <person name="McCarthy F.M."/>
            <person name="McCormack J.E."/>
            <person name="Merchant M.E."/>
            <person name="Peterson D.G."/>
            <person name="Pollock D.D."/>
            <person name="Pourmand N."/>
            <person name="Raney B.J."/>
            <person name="Roessler K.A."/>
            <person name="Sanford J.R."/>
            <person name="Sawyer R.H."/>
            <person name="Schmidt C.J."/>
            <person name="Triplett E.W."/>
            <person name="Tuberville T.D."/>
            <person name="Venegas-Anaya M."/>
            <person name="Howard J.T."/>
            <person name="Jarvis E.D."/>
            <person name="Guillette L.J.Jr."/>
            <person name="Glenn T.C."/>
            <person name="Green R.E."/>
            <person name="Ray D.A."/>
        </authorList>
    </citation>
    <scope>NUCLEOTIDE SEQUENCE [LARGE SCALE GENOMIC DNA]</scope>
    <source>
        <strain evidence="1">KSC_2009_1</strain>
    </source>
</reference>
<dbReference type="AlphaFoldDB" id="A0A151MUN6"/>
<proteinExistence type="predicted"/>
<gene>
    <name evidence="1" type="ORF">Y1Q_0010917</name>
</gene>